<dbReference type="Proteomes" id="UP000558113">
    <property type="component" value="Unassembled WGS sequence"/>
</dbReference>
<protein>
    <submittedName>
        <fullName evidence="3">Peptidoglycan DD-metalloendopeptidase family protein</fullName>
    </submittedName>
</protein>
<dbReference type="InterPro" id="IPR050570">
    <property type="entry name" value="Cell_wall_metabolism_enzyme"/>
</dbReference>
<dbReference type="InterPro" id="IPR016047">
    <property type="entry name" value="M23ase_b-sheet_dom"/>
</dbReference>
<dbReference type="Gene3D" id="2.70.70.10">
    <property type="entry name" value="Glucose Permease (Domain IIA)"/>
    <property type="match status" value="1"/>
</dbReference>
<evidence type="ECO:0000313" key="4">
    <source>
        <dbReference type="Proteomes" id="UP000558113"/>
    </source>
</evidence>
<dbReference type="InterPro" id="IPR011055">
    <property type="entry name" value="Dup_hybrid_motif"/>
</dbReference>
<feature type="domain" description="M23ase beta-sheet core" evidence="2">
    <location>
        <begin position="220"/>
        <end position="314"/>
    </location>
</feature>
<dbReference type="CDD" id="cd12797">
    <property type="entry name" value="M23_peptidase"/>
    <property type="match status" value="1"/>
</dbReference>
<gene>
    <name evidence="3" type="ORF">GT003_28480</name>
</gene>
<dbReference type="EMBL" id="JAAAMU010000024">
    <property type="protein sequence ID" value="NBC72937.1"/>
    <property type="molecule type" value="Genomic_DNA"/>
</dbReference>
<keyword evidence="1" id="KW-1133">Transmembrane helix</keyword>
<keyword evidence="1" id="KW-0472">Membrane</keyword>
<proteinExistence type="predicted"/>
<evidence type="ECO:0000256" key="1">
    <source>
        <dbReference type="SAM" id="Phobius"/>
    </source>
</evidence>
<name>A0A7X4YUR2_9BACL</name>
<evidence type="ECO:0000259" key="2">
    <source>
        <dbReference type="Pfam" id="PF01551"/>
    </source>
</evidence>
<dbReference type="RefSeq" id="WP_161704406.1">
    <property type="nucleotide sequence ID" value="NZ_JAAAMU010000024.1"/>
</dbReference>
<accession>A0A7X4YUR2</accession>
<dbReference type="GO" id="GO:0004222">
    <property type="term" value="F:metalloendopeptidase activity"/>
    <property type="evidence" value="ECO:0007669"/>
    <property type="project" value="TreeGrafter"/>
</dbReference>
<sequence>MKKKRRLAGGRYTFLVLPDDGGPSVRFRASALLLAVIPILTIALAGAASTFYLLHERSAWKVDRLQEQIAMSSGSYRSEIAFKDASILNLRKQVVEFAGQAADVQSRLDELDKLASAMQSFVGLKDSSPREKTAEDGTGGELFTATDSDYRDLADGMDDLYASLDAEIDELKATLTRAHTEVVKKKQLLRSVPSLWPTHSQRITSQFGVRIDPFTGNPAKHTGLDIAGHFGDSVYAAADGTVSETGFTSTLGNYVLIRHKGSLSTKYMHMSRISVRKGDVLKQGGVIGAMGSTGRSTGPHLHFEVLEHGVPVDPKPYLNIAMKELPTDVQVLEERQD</sequence>
<dbReference type="AlphaFoldDB" id="A0A7X4YUR2"/>
<dbReference type="OrthoDB" id="9805799at2"/>
<keyword evidence="4" id="KW-1185">Reference proteome</keyword>
<dbReference type="PANTHER" id="PTHR21666">
    <property type="entry name" value="PEPTIDASE-RELATED"/>
    <property type="match status" value="1"/>
</dbReference>
<feature type="transmembrane region" description="Helical" evidence="1">
    <location>
        <begin position="31"/>
        <end position="54"/>
    </location>
</feature>
<dbReference type="SUPFAM" id="SSF51261">
    <property type="entry name" value="Duplicated hybrid motif"/>
    <property type="match status" value="1"/>
</dbReference>
<evidence type="ECO:0000313" key="3">
    <source>
        <dbReference type="EMBL" id="NBC72937.1"/>
    </source>
</evidence>
<organism evidence="3 4">
    <name type="scientific">Paenibacillus sacheonensis</name>
    <dbReference type="NCBI Taxonomy" id="742054"/>
    <lineage>
        <taxon>Bacteria</taxon>
        <taxon>Bacillati</taxon>
        <taxon>Bacillota</taxon>
        <taxon>Bacilli</taxon>
        <taxon>Bacillales</taxon>
        <taxon>Paenibacillaceae</taxon>
        <taxon>Paenibacillus</taxon>
    </lineage>
</organism>
<comment type="caution">
    <text evidence="3">The sequence shown here is derived from an EMBL/GenBank/DDBJ whole genome shotgun (WGS) entry which is preliminary data.</text>
</comment>
<keyword evidence="1" id="KW-0812">Transmembrane</keyword>
<dbReference type="PANTHER" id="PTHR21666:SF270">
    <property type="entry name" value="MUREIN HYDROLASE ACTIVATOR ENVC"/>
    <property type="match status" value="1"/>
</dbReference>
<dbReference type="Pfam" id="PF01551">
    <property type="entry name" value="Peptidase_M23"/>
    <property type="match status" value="1"/>
</dbReference>
<reference evidence="3 4" key="1">
    <citation type="submission" date="2020-01" db="EMBL/GenBank/DDBJ databases">
        <title>Paenibacillus soybeanensis sp. nov. isolated from the nodules of soybean (Glycine max(L.) Merr).</title>
        <authorList>
            <person name="Wang H."/>
        </authorList>
    </citation>
    <scope>NUCLEOTIDE SEQUENCE [LARGE SCALE GENOMIC DNA]</scope>
    <source>
        <strain evidence="3 4">DSM 23054</strain>
    </source>
</reference>